<accession>A0A916ZMU4</accession>
<organism evidence="1 2">
    <name type="scientific">Sandarakinorhabdus glacialis</name>
    <dbReference type="NCBI Taxonomy" id="1614636"/>
    <lineage>
        <taxon>Bacteria</taxon>
        <taxon>Pseudomonadati</taxon>
        <taxon>Pseudomonadota</taxon>
        <taxon>Alphaproteobacteria</taxon>
        <taxon>Sphingomonadales</taxon>
        <taxon>Sphingosinicellaceae</taxon>
        <taxon>Sandarakinorhabdus</taxon>
    </lineage>
</organism>
<sequence>MTAVPAAAQEATTAGASAAIPAASPAAADASALALKLVQSGGVLRSYVVSNEGSAHGFAGRFVVTLLFPK</sequence>
<dbReference type="RefSeq" id="WP_188761775.1">
    <property type="nucleotide sequence ID" value="NZ_BMJM01000002.1"/>
</dbReference>
<evidence type="ECO:0000313" key="2">
    <source>
        <dbReference type="Proteomes" id="UP000635071"/>
    </source>
</evidence>
<dbReference type="AlphaFoldDB" id="A0A916ZMU4"/>
<reference evidence="1" key="2">
    <citation type="submission" date="2020-09" db="EMBL/GenBank/DDBJ databases">
        <authorList>
            <person name="Sun Q."/>
            <person name="Zhou Y."/>
        </authorList>
    </citation>
    <scope>NUCLEOTIDE SEQUENCE</scope>
    <source>
        <strain evidence="1">CGMCC 1.15519</strain>
    </source>
</reference>
<dbReference type="EMBL" id="BMJM01000002">
    <property type="protein sequence ID" value="GGE05343.1"/>
    <property type="molecule type" value="Genomic_DNA"/>
</dbReference>
<gene>
    <name evidence="1" type="ORF">GCM10011529_09680</name>
</gene>
<proteinExistence type="predicted"/>
<keyword evidence="2" id="KW-1185">Reference proteome</keyword>
<dbReference type="Proteomes" id="UP000635071">
    <property type="component" value="Unassembled WGS sequence"/>
</dbReference>
<protein>
    <submittedName>
        <fullName evidence="1">Uncharacterized protein</fullName>
    </submittedName>
</protein>
<reference evidence="1" key="1">
    <citation type="journal article" date="2014" name="Int. J. Syst. Evol. Microbiol.">
        <title>Complete genome sequence of Corynebacterium casei LMG S-19264T (=DSM 44701T), isolated from a smear-ripened cheese.</title>
        <authorList>
            <consortium name="US DOE Joint Genome Institute (JGI-PGF)"/>
            <person name="Walter F."/>
            <person name="Albersmeier A."/>
            <person name="Kalinowski J."/>
            <person name="Ruckert C."/>
        </authorList>
    </citation>
    <scope>NUCLEOTIDE SEQUENCE</scope>
    <source>
        <strain evidence="1">CGMCC 1.15519</strain>
    </source>
</reference>
<name>A0A916ZMU4_9SPHN</name>
<evidence type="ECO:0000313" key="1">
    <source>
        <dbReference type="EMBL" id="GGE05343.1"/>
    </source>
</evidence>
<comment type="caution">
    <text evidence="1">The sequence shown here is derived from an EMBL/GenBank/DDBJ whole genome shotgun (WGS) entry which is preliminary data.</text>
</comment>